<keyword evidence="3" id="KW-1185">Reference proteome</keyword>
<dbReference type="Proteomes" id="UP000009169">
    <property type="component" value="Unassembled WGS sequence"/>
</dbReference>
<reference evidence="3" key="1">
    <citation type="journal article" date="2012" name="MBio">
        <title>Comparative genome analysis of Trichophyton rubrum and related dermatophytes reveals candidate genes involved in infection.</title>
        <authorList>
            <person name="Martinez D.A."/>
            <person name="Oliver B.G."/>
            <person name="Graeser Y."/>
            <person name="Goldberg J.M."/>
            <person name="Li W."/>
            <person name="Martinez-Rossi N.M."/>
            <person name="Monod M."/>
            <person name="Shelest E."/>
            <person name="Barton R.C."/>
            <person name="Birch E."/>
            <person name="Brakhage A.A."/>
            <person name="Chen Z."/>
            <person name="Gurr S.J."/>
            <person name="Heiman D."/>
            <person name="Heitman J."/>
            <person name="Kosti I."/>
            <person name="Rossi A."/>
            <person name="Saif S."/>
            <person name="Samalova M."/>
            <person name="Saunders C.W."/>
            <person name="Shea T."/>
            <person name="Summerbell R.C."/>
            <person name="Xu J."/>
            <person name="Young S."/>
            <person name="Zeng Q."/>
            <person name="Birren B.W."/>
            <person name="Cuomo C.A."/>
            <person name="White T.C."/>
        </authorList>
    </citation>
    <scope>NUCLEOTIDE SEQUENCE [LARGE SCALE GENOMIC DNA]</scope>
    <source>
        <strain evidence="3">ATCC MYA-4606 / CBS 127.97</strain>
    </source>
</reference>
<dbReference type="eggNOG" id="ENOG502SZWN">
    <property type="taxonomic scope" value="Eukaryota"/>
</dbReference>
<organism evidence="2 3">
    <name type="scientific">Trichophyton equinum (strain ATCC MYA-4606 / CBS 127.97)</name>
    <name type="common">Horse ringworm fungus</name>
    <dbReference type="NCBI Taxonomy" id="559882"/>
    <lineage>
        <taxon>Eukaryota</taxon>
        <taxon>Fungi</taxon>
        <taxon>Dikarya</taxon>
        <taxon>Ascomycota</taxon>
        <taxon>Pezizomycotina</taxon>
        <taxon>Eurotiomycetes</taxon>
        <taxon>Eurotiomycetidae</taxon>
        <taxon>Onygenales</taxon>
        <taxon>Arthrodermataceae</taxon>
        <taxon>Trichophyton</taxon>
    </lineage>
</organism>
<dbReference type="OrthoDB" id="3641178at2759"/>
<dbReference type="AlphaFoldDB" id="F2PWR0"/>
<accession>F2PWR0</accession>
<name>F2PWR0_TRIEC</name>
<dbReference type="HOGENOM" id="CLU_038479_0_0_1"/>
<proteinExistence type="predicted"/>
<evidence type="ECO:0000313" key="2">
    <source>
        <dbReference type="EMBL" id="EGE06328.1"/>
    </source>
</evidence>
<feature type="region of interest" description="Disordered" evidence="1">
    <location>
        <begin position="280"/>
        <end position="315"/>
    </location>
</feature>
<evidence type="ECO:0000256" key="1">
    <source>
        <dbReference type="SAM" id="MobiDB-lite"/>
    </source>
</evidence>
<protein>
    <submittedName>
        <fullName evidence="2">Uncharacterized protein</fullName>
    </submittedName>
</protein>
<feature type="compositionally biased region" description="Polar residues" evidence="1">
    <location>
        <begin position="300"/>
        <end position="309"/>
    </location>
</feature>
<sequence length="357" mass="40697">MPVGIWTPPSPRTRTTTRILSNPSEQWKLSLQEVKLLHLRCRYKQCAARSMEVLTKYEEQLHKIHEAYFQYYIAASYENLGRASHNFSGNKIPLLRIAMDSFIACKSSLESAFTDPPRTEEPEPFPDFNNAVGRYPECGPYVASQGYTFYQIARENSRPPALFQVRCCDEPNLTGTQSRARIGGRQRIDVKADLIPQPLQIRKNRKDIMPQYNQAYKKPFATTSGRPLPEPPISISIDENVRELSLLISRTMELQRIHKARKMNRLASYWSFTPTYPNGPSTIDGDTEAYDAQPDPCTSGRANRQSTPSGEGKQQRIARLKAEGWNTVGIKSIERGWKGTLHYDRLCSEALSELYES</sequence>
<dbReference type="EMBL" id="DS995746">
    <property type="protein sequence ID" value="EGE06328.1"/>
    <property type="molecule type" value="Genomic_DNA"/>
</dbReference>
<gene>
    <name evidence="2" type="ORF">TEQG_05331</name>
</gene>
<dbReference type="VEuPathDB" id="FungiDB:TEQG_05331"/>
<evidence type="ECO:0000313" key="3">
    <source>
        <dbReference type="Proteomes" id="UP000009169"/>
    </source>
</evidence>